<feature type="non-terminal residue" evidence="1">
    <location>
        <position position="1"/>
    </location>
</feature>
<dbReference type="EMBL" id="JACEIK010000058">
    <property type="protein sequence ID" value="MCD7448314.1"/>
    <property type="molecule type" value="Genomic_DNA"/>
</dbReference>
<protein>
    <submittedName>
        <fullName evidence="1">Uncharacterized protein</fullName>
    </submittedName>
</protein>
<accession>A0ABS8RRS0</accession>
<gene>
    <name evidence="1" type="ORF">HAX54_040755</name>
</gene>
<dbReference type="Proteomes" id="UP000823775">
    <property type="component" value="Unassembled WGS sequence"/>
</dbReference>
<evidence type="ECO:0000313" key="2">
    <source>
        <dbReference type="Proteomes" id="UP000823775"/>
    </source>
</evidence>
<organism evidence="1 2">
    <name type="scientific">Datura stramonium</name>
    <name type="common">Jimsonweed</name>
    <name type="synonym">Common thornapple</name>
    <dbReference type="NCBI Taxonomy" id="4076"/>
    <lineage>
        <taxon>Eukaryota</taxon>
        <taxon>Viridiplantae</taxon>
        <taxon>Streptophyta</taxon>
        <taxon>Embryophyta</taxon>
        <taxon>Tracheophyta</taxon>
        <taxon>Spermatophyta</taxon>
        <taxon>Magnoliopsida</taxon>
        <taxon>eudicotyledons</taxon>
        <taxon>Gunneridae</taxon>
        <taxon>Pentapetalae</taxon>
        <taxon>asterids</taxon>
        <taxon>lamiids</taxon>
        <taxon>Solanales</taxon>
        <taxon>Solanaceae</taxon>
        <taxon>Solanoideae</taxon>
        <taxon>Datureae</taxon>
        <taxon>Datura</taxon>
    </lineage>
</organism>
<sequence>NRCNGRSPAAAILSWRLEVLHSGEEEYNHQARTFESIRAIFRGQSSFTFPSTKFAIGWYNWDALVLPPGGISMGTNYGHLDRDIKISSSHEIFTPIGWIKDLRQNLDNGKVEEAQNSCKEMAKSSSSQGVSSTKNQWSCENENVDAYY</sequence>
<name>A0ABS8RRS0_DATST</name>
<evidence type="ECO:0000313" key="1">
    <source>
        <dbReference type="EMBL" id="MCD7448314.1"/>
    </source>
</evidence>
<proteinExistence type="predicted"/>
<reference evidence="1 2" key="1">
    <citation type="journal article" date="2021" name="BMC Genomics">
        <title>Datura genome reveals duplications of psychoactive alkaloid biosynthetic genes and high mutation rate following tissue culture.</title>
        <authorList>
            <person name="Rajewski A."/>
            <person name="Carter-House D."/>
            <person name="Stajich J."/>
            <person name="Litt A."/>
        </authorList>
    </citation>
    <scope>NUCLEOTIDE SEQUENCE [LARGE SCALE GENOMIC DNA]</scope>
    <source>
        <strain evidence="1">AR-01</strain>
    </source>
</reference>
<keyword evidence="2" id="KW-1185">Reference proteome</keyword>
<comment type="caution">
    <text evidence="1">The sequence shown here is derived from an EMBL/GenBank/DDBJ whole genome shotgun (WGS) entry which is preliminary data.</text>
</comment>